<feature type="transmembrane region" description="Helical" evidence="2">
    <location>
        <begin position="68"/>
        <end position="86"/>
    </location>
</feature>
<gene>
    <name evidence="3" type="ORF">HKK74_16505</name>
</gene>
<evidence type="ECO:0000313" key="4">
    <source>
        <dbReference type="Proteomes" id="UP000805614"/>
    </source>
</evidence>
<keyword evidence="4" id="KW-1185">Reference proteome</keyword>
<reference evidence="3 4" key="1">
    <citation type="submission" date="2020-06" db="EMBL/GenBank/DDBJ databases">
        <title>Actinomadura xiongansis sp. nov., isolated from soil of Baiyangdian.</title>
        <authorList>
            <person name="Zhang X."/>
        </authorList>
    </citation>
    <scope>NUCLEOTIDE SEQUENCE [LARGE SCALE GENOMIC DNA]</scope>
    <source>
        <strain evidence="3 4">HBUM206468</strain>
    </source>
</reference>
<dbReference type="InterPro" id="IPR035628">
    <property type="entry name" value="TcpC_C"/>
</dbReference>
<comment type="caution">
    <text evidence="3">The sequence shown here is derived from an EMBL/GenBank/DDBJ whole genome shotgun (WGS) entry which is preliminary data.</text>
</comment>
<dbReference type="RefSeq" id="WP_187244106.1">
    <property type="nucleotide sequence ID" value="NZ_BAAAOK010000004.1"/>
</dbReference>
<evidence type="ECO:0000256" key="2">
    <source>
        <dbReference type="SAM" id="Phobius"/>
    </source>
</evidence>
<evidence type="ECO:0000313" key="3">
    <source>
        <dbReference type="EMBL" id="MBC6467093.1"/>
    </source>
</evidence>
<keyword evidence="2" id="KW-1133">Transmembrane helix</keyword>
<sequence>MAPGGSSVMNHVYGGASRSGLSPGGGVPEPGGDYEDADSWGPADDRSRGRSGRRAGRAGRWRGAGGRWWVWAGRVILWAFILVVLVNGIRASFERYTANESADPAVTATDGRARFPASAASAFALQFTGVYLNYDQKTASDRERQLRFFVPDGADGQFGWNGTGALRLQSVQVASVDARDANNAIVTLLAKTPERWFQLAVPIYAKDGAMVVSGRPALLPPPPRATLPETAGRERDTALEAELQQPLEGFFKSYGSGDTVALSRYADRNSITGLGGSVAFVRLKEVIAPTGGADQRDITVTVGWQIPTSDPKMVPGELEQTYELTVVRKDGAWYVRDIDGSTRPTGS</sequence>
<dbReference type="CDD" id="cd16428">
    <property type="entry name" value="TcpC_C"/>
    <property type="match status" value="1"/>
</dbReference>
<dbReference type="Proteomes" id="UP000805614">
    <property type="component" value="Unassembled WGS sequence"/>
</dbReference>
<dbReference type="InterPro" id="IPR024735">
    <property type="entry name" value="TcpC"/>
</dbReference>
<evidence type="ECO:0000256" key="1">
    <source>
        <dbReference type="SAM" id="MobiDB-lite"/>
    </source>
</evidence>
<dbReference type="EMBL" id="JABVEC010000011">
    <property type="protein sequence ID" value="MBC6467093.1"/>
    <property type="molecule type" value="Genomic_DNA"/>
</dbReference>
<proteinExistence type="predicted"/>
<accession>A0ABR7LQH2</accession>
<name>A0ABR7LQH2_9ACTN</name>
<keyword evidence="2" id="KW-0812">Transmembrane</keyword>
<feature type="compositionally biased region" description="Basic residues" evidence="1">
    <location>
        <begin position="49"/>
        <end position="60"/>
    </location>
</feature>
<dbReference type="Gene3D" id="3.10.450.540">
    <property type="match status" value="1"/>
</dbReference>
<keyword evidence="2" id="KW-0472">Membrane</keyword>
<feature type="region of interest" description="Disordered" evidence="1">
    <location>
        <begin position="1"/>
        <end position="60"/>
    </location>
</feature>
<dbReference type="Pfam" id="PF12642">
    <property type="entry name" value="TpcC"/>
    <property type="match status" value="1"/>
</dbReference>
<organism evidence="3 4">
    <name type="scientific">Actinomadura alba</name>
    <dbReference type="NCBI Taxonomy" id="406431"/>
    <lineage>
        <taxon>Bacteria</taxon>
        <taxon>Bacillati</taxon>
        <taxon>Actinomycetota</taxon>
        <taxon>Actinomycetes</taxon>
        <taxon>Streptosporangiales</taxon>
        <taxon>Thermomonosporaceae</taxon>
        <taxon>Actinomadura</taxon>
    </lineage>
</organism>
<feature type="region of interest" description="Disordered" evidence="1">
    <location>
        <begin position="215"/>
        <end position="236"/>
    </location>
</feature>
<dbReference type="CDD" id="cd16386">
    <property type="entry name" value="TcpC_N"/>
    <property type="match status" value="1"/>
</dbReference>
<protein>
    <submittedName>
        <fullName evidence="3">Conjugal transfer protein</fullName>
    </submittedName>
</protein>